<evidence type="ECO:0000313" key="3">
    <source>
        <dbReference type="Proteomes" id="UP000441102"/>
    </source>
</evidence>
<dbReference type="Proteomes" id="UP000441102">
    <property type="component" value="Unassembled WGS sequence"/>
</dbReference>
<accession>A0A6I0DHU0</accession>
<reference evidence="2 3" key="1">
    <citation type="submission" date="2019-09" db="EMBL/GenBank/DDBJ databases">
        <title>Taxonomic organization of the family Brucellaceae based on a phylogenomic approach.</title>
        <authorList>
            <person name="Leclercq S."/>
            <person name="Cloeckaert A."/>
            <person name="Zygmunt M.S."/>
        </authorList>
    </citation>
    <scope>NUCLEOTIDE SEQUENCE [LARGE SCALE GENOMIC DNA]</scope>
    <source>
        <strain evidence="2 3">CCUG 34461</strain>
    </source>
</reference>
<organism evidence="2 3">
    <name type="scientific">Brucella anthropi</name>
    <name type="common">Ochrobactrum anthropi</name>
    <dbReference type="NCBI Taxonomy" id="529"/>
    <lineage>
        <taxon>Bacteria</taxon>
        <taxon>Pseudomonadati</taxon>
        <taxon>Pseudomonadota</taxon>
        <taxon>Alphaproteobacteria</taxon>
        <taxon>Hyphomicrobiales</taxon>
        <taxon>Brucellaceae</taxon>
        <taxon>Brucella/Ochrobactrum group</taxon>
        <taxon>Brucella</taxon>
    </lineage>
</organism>
<dbReference type="AlphaFoldDB" id="A0A6I0DHU0"/>
<keyword evidence="1" id="KW-0732">Signal</keyword>
<proteinExistence type="predicted"/>
<comment type="caution">
    <text evidence="2">The sequence shown here is derived from an EMBL/GenBank/DDBJ whole genome shotgun (WGS) entry which is preliminary data.</text>
</comment>
<gene>
    <name evidence="2" type="ORF">F9L06_23980</name>
</gene>
<feature type="chain" id="PRO_5026116657" evidence="1">
    <location>
        <begin position="25"/>
        <end position="370"/>
    </location>
</feature>
<feature type="signal peptide" evidence="1">
    <location>
        <begin position="1"/>
        <end position="24"/>
    </location>
</feature>
<sequence>MKKIAFLAAASFVSIIAGSQSALADCDCGSIRNIVNDGVNRVNDHTTDVGNDIANTILQGVAQLSAYSKRATEAQKRITEAAQVNDVTRQKQIARGIAESGRYDPASSACVDLSGIFSIGKAGGGQGLSGKDITNASRNWSYGNEDIGAPVAQGGLAVANAIITDRDRFKGVGGFADPTSDARLITDAITLDTTKKEIAGAHIRLVNNIVDPIPAKPITEAESKTPAGRAQIAAREVDASRRSAAHAIMSYIGDLTTPTGSSELAAWAKKAAPQGYPYQIGDQVSQLQVMDIFVRSRFPNAKWHEQLARMSPDAVQREQLLATALTQQIEWMRFDLERRNSVALAAVLSTILDNRDTHTTNIPMEAGSGT</sequence>
<dbReference type="EMBL" id="WBWX01000016">
    <property type="protein sequence ID" value="KAB2790822.1"/>
    <property type="molecule type" value="Genomic_DNA"/>
</dbReference>
<dbReference type="RefSeq" id="WP_151577091.1">
    <property type="nucleotide sequence ID" value="NZ_WBWX01000016.1"/>
</dbReference>
<evidence type="ECO:0000313" key="2">
    <source>
        <dbReference type="EMBL" id="KAB2790822.1"/>
    </source>
</evidence>
<name>A0A6I0DHU0_BRUAN</name>
<evidence type="ECO:0000256" key="1">
    <source>
        <dbReference type="SAM" id="SignalP"/>
    </source>
</evidence>
<protein>
    <submittedName>
        <fullName evidence="2">Uncharacterized protein</fullName>
    </submittedName>
</protein>